<evidence type="ECO:0000313" key="3">
    <source>
        <dbReference type="EMBL" id="DAD39312.1"/>
    </source>
</evidence>
<evidence type="ECO:0000259" key="2">
    <source>
        <dbReference type="Pfam" id="PF24788"/>
    </source>
</evidence>
<dbReference type="AlphaFoldDB" id="A0A822Z2Q5"/>
<protein>
    <recommendedName>
        <fullName evidence="2">AtPDCT1/2 transmembrane domain-containing protein</fullName>
    </recommendedName>
</protein>
<dbReference type="PANTHER" id="PTHR34674:SF1">
    <property type="entry name" value="PHOSPHATIDYLCHOLINE:DIACYLGLYCEROL CHOLINEPHOSPHOTRANSFERASE 1-RELATED"/>
    <property type="match status" value="1"/>
</dbReference>
<evidence type="ECO:0000313" key="4">
    <source>
        <dbReference type="Proteomes" id="UP000607653"/>
    </source>
</evidence>
<name>A0A822Z2Q5_NELNU</name>
<proteinExistence type="predicted"/>
<feature type="region of interest" description="Disordered" evidence="1">
    <location>
        <begin position="25"/>
        <end position="45"/>
    </location>
</feature>
<organism evidence="3 4">
    <name type="scientific">Nelumbo nucifera</name>
    <name type="common">Sacred lotus</name>
    <dbReference type="NCBI Taxonomy" id="4432"/>
    <lineage>
        <taxon>Eukaryota</taxon>
        <taxon>Viridiplantae</taxon>
        <taxon>Streptophyta</taxon>
        <taxon>Embryophyta</taxon>
        <taxon>Tracheophyta</taxon>
        <taxon>Spermatophyta</taxon>
        <taxon>Magnoliopsida</taxon>
        <taxon>Proteales</taxon>
        <taxon>Nelumbonaceae</taxon>
        <taxon>Nelumbo</taxon>
    </lineage>
</organism>
<dbReference type="EMBL" id="DUZY01000005">
    <property type="protein sequence ID" value="DAD39312.1"/>
    <property type="molecule type" value="Genomic_DNA"/>
</dbReference>
<dbReference type="Proteomes" id="UP000607653">
    <property type="component" value="Unassembled WGS sequence"/>
</dbReference>
<sequence>MDAGVSCCRTHTVLRSRDRKAVNGVNDFSIGDHRSHNNGDNKTTETSSWVHGWISRLPLPQGFLGSGVDFWVGNVSFFLFFSGHVT</sequence>
<dbReference type="Pfam" id="PF24788">
    <property type="entry name" value="AtPDCT1_2"/>
    <property type="match status" value="1"/>
</dbReference>
<feature type="compositionally biased region" description="Basic and acidic residues" evidence="1">
    <location>
        <begin position="30"/>
        <end position="43"/>
    </location>
</feature>
<reference evidence="3 4" key="1">
    <citation type="journal article" date="2020" name="Mol. Biol. Evol.">
        <title>Distinct Expression and Methylation Patterns for Genes with Different Fates following a Single Whole-Genome Duplication in Flowering Plants.</title>
        <authorList>
            <person name="Shi T."/>
            <person name="Rahmani R.S."/>
            <person name="Gugger P.F."/>
            <person name="Wang M."/>
            <person name="Li H."/>
            <person name="Zhang Y."/>
            <person name="Li Z."/>
            <person name="Wang Q."/>
            <person name="Van de Peer Y."/>
            <person name="Marchal K."/>
            <person name="Chen J."/>
        </authorList>
    </citation>
    <scope>NUCLEOTIDE SEQUENCE [LARGE SCALE GENOMIC DNA]</scope>
    <source>
        <tissue evidence="3">Leaf</tissue>
    </source>
</reference>
<keyword evidence="4" id="KW-1185">Reference proteome</keyword>
<accession>A0A822Z2Q5</accession>
<dbReference type="InterPro" id="IPR055311">
    <property type="entry name" value="PDCT1/2-like"/>
</dbReference>
<comment type="caution">
    <text evidence="3">The sequence shown here is derived from an EMBL/GenBank/DDBJ whole genome shotgun (WGS) entry which is preliminary data.</text>
</comment>
<evidence type="ECO:0000256" key="1">
    <source>
        <dbReference type="SAM" id="MobiDB-lite"/>
    </source>
</evidence>
<dbReference type="PANTHER" id="PTHR34674">
    <property type="entry name" value="PHOSPHATIDYLCHOLINE:DIACYLGLYCEROL CHOLINEPHOSPHOTRANSFERASE 1-RELATED"/>
    <property type="match status" value="1"/>
</dbReference>
<gene>
    <name evidence="3" type="ORF">HUJ06_013635</name>
</gene>
<feature type="domain" description="AtPDCT1/2 transmembrane" evidence="2">
    <location>
        <begin position="50"/>
        <end position="85"/>
    </location>
</feature>
<dbReference type="InterPro" id="IPR056361">
    <property type="entry name" value="AtPDCT1_2_TM_dom"/>
</dbReference>